<accession>A0A381X0Z0</accession>
<reference evidence="3" key="1">
    <citation type="submission" date="2018-05" db="EMBL/GenBank/DDBJ databases">
        <authorList>
            <person name="Lanie J.A."/>
            <person name="Ng W.-L."/>
            <person name="Kazmierczak K.M."/>
            <person name="Andrzejewski T.M."/>
            <person name="Davidsen T.M."/>
            <person name="Wayne K.J."/>
            <person name="Tettelin H."/>
            <person name="Glass J.I."/>
            <person name="Rusch D."/>
            <person name="Podicherti R."/>
            <person name="Tsui H.-C.T."/>
            <person name="Winkler M.E."/>
        </authorList>
    </citation>
    <scope>NUCLEOTIDE SEQUENCE</scope>
</reference>
<evidence type="ECO:0000256" key="1">
    <source>
        <dbReference type="SAM" id="Phobius"/>
    </source>
</evidence>
<keyword evidence="1" id="KW-0472">Membrane</keyword>
<organism evidence="3">
    <name type="scientific">marine metagenome</name>
    <dbReference type="NCBI Taxonomy" id="408172"/>
    <lineage>
        <taxon>unclassified sequences</taxon>
        <taxon>metagenomes</taxon>
        <taxon>ecological metagenomes</taxon>
    </lineage>
</organism>
<dbReference type="Pfam" id="PF00892">
    <property type="entry name" value="EamA"/>
    <property type="match status" value="2"/>
</dbReference>
<feature type="transmembrane region" description="Helical" evidence="1">
    <location>
        <begin position="33"/>
        <end position="50"/>
    </location>
</feature>
<feature type="transmembrane region" description="Helical" evidence="1">
    <location>
        <begin position="62"/>
        <end position="82"/>
    </location>
</feature>
<feature type="transmembrane region" description="Helical" evidence="1">
    <location>
        <begin position="226"/>
        <end position="246"/>
    </location>
</feature>
<protein>
    <recommendedName>
        <fullName evidence="2">EamA domain-containing protein</fullName>
    </recommendedName>
</protein>
<feature type="transmembrane region" description="Helical" evidence="1">
    <location>
        <begin position="88"/>
        <end position="106"/>
    </location>
</feature>
<feature type="domain" description="EamA" evidence="2">
    <location>
        <begin position="5"/>
        <end position="129"/>
    </location>
</feature>
<feature type="transmembrane region" description="Helical" evidence="1">
    <location>
        <begin position="113"/>
        <end position="130"/>
    </location>
</feature>
<dbReference type="InterPro" id="IPR000620">
    <property type="entry name" value="EamA_dom"/>
</dbReference>
<feature type="transmembrane region" description="Helical" evidence="1">
    <location>
        <begin position="170"/>
        <end position="190"/>
    </location>
</feature>
<dbReference type="SUPFAM" id="SSF103481">
    <property type="entry name" value="Multidrug resistance efflux transporter EmrE"/>
    <property type="match status" value="2"/>
</dbReference>
<dbReference type="InterPro" id="IPR037185">
    <property type="entry name" value="EmrE-like"/>
</dbReference>
<sequence>MSRKRAILMLVVTGIMWSTGGLLIKMIPWPPMAISGIRGGIAALTIFLLTGNLKFTWSRIQVAAAVCYALVVTLFVIANKLTTAGNSILLQYTAPVYVAIFGYTFLGERSTRVDWVTILVLLTGLTVFFFDKLTISGVLGNVCAILSGMSFAALTILLRKQKDGSPSDSILLGNLLTLLVGLPVIVTGVTLDPIPWLLIVVLGVFQLGIPYVLYTTAIKYVTALDAIIYPIIEPILNPIMVFLVLGEVLGSWAIFGGILVLGGVIARGLLQVKYQ</sequence>
<evidence type="ECO:0000313" key="3">
    <source>
        <dbReference type="EMBL" id="SVA58395.1"/>
    </source>
</evidence>
<feature type="transmembrane region" description="Helical" evidence="1">
    <location>
        <begin position="136"/>
        <end position="158"/>
    </location>
</feature>
<feature type="domain" description="EamA" evidence="2">
    <location>
        <begin position="139"/>
        <end position="265"/>
    </location>
</feature>
<proteinExistence type="predicted"/>
<evidence type="ECO:0000259" key="2">
    <source>
        <dbReference type="Pfam" id="PF00892"/>
    </source>
</evidence>
<name>A0A381X0Z0_9ZZZZ</name>
<keyword evidence="1" id="KW-1133">Transmembrane helix</keyword>
<dbReference type="PANTHER" id="PTHR22911">
    <property type="entry name" value="ACYL-MALONYL CONDENSING ENZYME-RELATED"/>
    <property type="match status" value="1"/>
</dbReference>
<feature type="transmembrane region" description="Helical" evidence="1">
    <location>
        <begin position="7"/>
        <end position="27"/>
    </location>
</feature>
<dbReference type="GO" id="GO:0016020">
    <property type="term" value="C:membrane"/>
    <property type="evidence" value="ECO:0007669"/>
    <property type="project" value="InterPro"/>
</dbReference>
<gene>
    <name evidence="3" type="ORF">METZ01_LOCUS111249</name>
</gene>
<keyword evidence="1" id="KW-0812">Transmembrane</keyword>
<dbReference type="EMBL" id="UINC01013530">
    <property type="protein sequence ID" value="SVA58395.1"/>
    <property type="molecule type" value="Genomic_DNA"/>
</dbReference>
<feature type="transmembrane region" description="Helical" evidence="1">
    <location>
        <begin position="252"/>
        <end position="270"/>
    </location>
</feature>
<feature type="transmembrane region" description="Helical" evidence="1">
    <location>
        <begin position="196"/>
        <end position="214"/>
    </location>
</feature>
<dbReference type="AlphaFoldDB" id="A0A381X0Z0"/>